<dbReference type="Proteomes" id="UP000694845">
    <property type="component" value="Unplaced"/>
</dbReference>
<dbReference type="OrthoDB" id="120976at2759"/>
<accession>A0A8B7Y2G0</accession>
<dbReference type="GO" id="GO:0005524">
    <property type="term" value="F:ATP binding"/>
    <property type="evidence" value="ECO:0007669"/>
    <property type="project" value="UniProtKB-KW"/>
</dbReference>
<feature type="domain" description="NACHT" evidence="3">
    <location>
        <begin position="98"/>
        <end position="227"/>
    </location>
</feature>
<dbReference type="SUPFAM" id="SSF52047">
    <property type="entry name" value="RNI-like"/>
    <property type="match status" value="1"/>
</dbReference>
<dbReference type="InterPro" id="IPR032675">
    <property type="entry name" value="LRR_dom_sf"/>
</dbReference>
<dbReference type="Gene3D" id="3.40.50.300">
    <property type="entry name" value="P-loop containing nucleotide triphosphate hydrolases"/>
    <property type="match status" value="1"/>
</dbReference>
<dbReference type="GeneID" id="110977033"/>
<dbReference type="AlphaFoldDB" id="A0A8B7Y2G0"/>
<name>A0A8B7Y2G0_ACAPL</name>
<evidence type="ECO:0000313" key="5">
    <source>
        <dbReference type="RefSeq" id="XP_022086485.1"/>
    </source>
</evidence>
<dbReference type="InterPro" id="IPR007111">
    <property type="entry name" value="NACHT_NTPase"/>
</dbReference>
<keyword evidence="2" id="KW-0067">ATP-binding</keyword>
<sequence length="764" mass="86318">MGGKSSKFQGRTVVEYCQQQIIQYYQDTTSTMPAHPLDPSRTVDIDKFFFDLELTQRGKQITRKHLTLPWEERILDRVEHVSLKTWEDFFRVEKVGGIKVLISGGAGFGKSTLLLKIANISSVRTSRSPLSKFKFVFWVKLRQMQKTSCVLDAIWDQIMPKDTQLGKADLKKLLGDHEAETAFLFDGLDEIPPDILRSPAPEDGYSIQDVLYNRVLKKSFVLVTMRPHMVDYALKGYPQYACVQTWGFTSTTAHKYITAYFAEKNASSTADKLISTLKSSRSFQSLAQIPIILHFMCIIWENLGKLPERLTELYTEFAEVLVSRQCGEDEDKKLLMTTLLRELGRVALSGLLDPKGERLMFSSEEFEEGTLKDGCRLGFLQQESFTSGLRAMRVATFLHKSFQEYCAGYFLANLHHADQAMFHEKLRQMNLKKIYAMEYLLRFACGVASGSEATGLILEHLQRELDQRNCIDKSRLHGLARLLLFESGSDKLADKLQQPAEVMCKSQEDLAALQHYLKCIPNPLEDTKFALHCSSYEALTCLREVLLSGKIRPATSQSATSQPSDSSVDVEYTLAERGNKEMSHLERTLKEMEAELCEKVRLTLSTDERSSFDDEHVMGQLPNVSNQLVEVCLYGGSHSDAFKLANALNRCKRLEHVGLSNINLHGQVCGLAPLAPPTLQSLILIACGLDDDDVPDLTSILPAGHGLLRLDVHHNMLTLKGMKTLTAHLQGLPKLNTLWHFYDGRDADRIKRVVEQNLPNIYYA</sequence>
<evidence type="ECO:0000256" key="2">
    <source>
        <dbReference type="ARBA" id="ARBA00022840"/>
    </source>
</evidence>
<dbReference type="InterPro" id="IPR027417">
    <property type="entry name" value="P-loop_NTPase"/>
</dbReference>
<evidence type="ECO:0000256" key="1">
    <source>
        <dbReference type="ARBA" id="ARBA00022741"/>
    </source>
</evidence>
<proteinExistence type="predicted"/>
<reference evidence="5" key="1">
    <citation type="submission" date="2025-08" db="UniProtKB">
        <authorList>
            <consortium name="RefSeq"/>
        </authorList>
    </citation>
    <scope>IDENTIFICATION</scope>
</reference>
<dbReference type="KEGG" id="aplc:110977033"/>
<dbReference type="PANTHER" id="PTHR46312:SF2">
    <property type="entry name" value="NUCLEOTIDE-BINDING OLIGOMERIZATION DOMAIN-CONTAINING PROTEIN 2-LIKE"/>
    <property type="match status" value="1"/>
</dbReference>
<keyword evidence="4" id="KW-1185">Reference proteome</keyword>
<dbReference type="PANTHER" id="PTHR46312">
    <property type="entry name" value="NACHT DOMAIN-CONTAINING PROTEIN"/>
    <property type="match status" value="1"/>
</dbReference>
<dbReference type="Gene3D" id="3.80.10.10">
    <property type="entry name" value="Ribonuclease Inhibitor"/>
    <property type="match status" value="1"/>
</dbReference>
<dbReference type="RefSeq" id="XP_022086485.1">
    <property type="nucleotide sequence ID" value="XM_022230793.1"/>
</dbReference>
<dbReference type="OMA" id="YAMEYLL"/>
<keyword evidence="1" id="KW-0547">Nucleotide-binding</keyword>
<evidence type="ECO:0000313" key="4">
    <source>
        <dbReference type="Proteomes" id="UP000694845"/>
    </source>
</evidence>
<organism evidence="4 5">
    <name type="scientific">Acanthaster planci</name>
    <name type="common">Crown-of-thorns starfish</name>
    <dbReference type="NCBI Taxonomy" id="133434"/>
    <lineage>
        <taxon>Eukaryota</taxon>
        <taxon>Metazoa</taxon>
        <taxon>Echinodermata</taxon>
        <taxon>Eleutherozoa</taxon>
        <taxon>Asterozoa</taxon>
        <taxon>Asteroidea</taxon>
        <taxon>Valvatacea</taxon>
        <taxon>Valvatida</taxon>
        <taxon>Acanthasteridae</taxon>
        <taxon>Acanthaster</taxon>
    </lineage>
</organism>
<protein>
    <submittedName>
        <fullName evidence="5">Uncharacterized protein LOC110977033</fullName>
    </submittedName>
</protein>
<dbReference type="Pfam" id="PF05729">
    <property type="entry name" value="NACHT"/>
    <property type="match status" value="1"/>
</dbReference>
<gene>
    <name evidence="5" type="primary">LOC110977033</name>
</gene>
<evidence type="ECO:0000259" key="3">
    <source>
        <dbReference type="PROSITE" id="PS50837"/>
    </source>
</evidence>
<dbReference type="SUPFAM" id="SSF52540">
    <property type="entry name" value="P-loop containing nucleoside triphosphate hydrolases"/>
    <property type="match status" value="1"/>
</dbReference>
<dbReference type="PROSITE" id="PS50837">
    <property type="entry name" value="NACHT"/>
    <property type="match status" value="1"/>
</dbReference>